<accession>M1E0V4</accession>
<organism evidence="2 3">
    <name type="scientific">Solanum tuberosum</name>
    <name type="common">Potato</name>
    <dbReference type="NCBI Taxonomy" id="4113"/>
    <lineage>
        <taxon>Eukaryota</taxon>
        <taxon>Viridiplantae</taxon>
        <taxon>Streptophyta</taxon>
        <taxon>Embryophyta</taxon>
        <taxon>Tracheophyta</taxon>
        <taxon>Spermatophyta</taxon>
        <taxon>Magnoliopsida</taxon>
        <taxon>eudicotyledons</taxon>
        <taxon>Gunneridae</taxon>
        <taxon>Pentapetalae</taxon>
        <taxon>asterids</taxon>
        <taxon>lamiids</taxon>
        <taxon>Solanales</taxon>
        <taxon>Solanaceae</taxon>
        <taxon>Solanoideae</taxon>
        <taxon>Solaneae</taxon>
        <taxon>Solanum</taxon>
    </lineage>
</organism>
<protein>
    <recommendedName>
        <fullName evidence="1">Putative plant transposon protein domain-containing protein</fullName>
    </recommendedName>
</protein>
<dbReference type="InParanoid" id="M1E0V4"/>
<reference evidence="3" key="1">
    <citation type="journal article" date="2011" name="Nature">
        <title>Genome sequence and analysis of the tuber crop potato.</title>
        <authorList>
            <consortium name="The Potato Genome Sequencing Consortium"/>
        </authorList>
    </citation>
    <scope>NUCLEOTIDE SEQUENCE [LARGE SCALE GENOMIC DNA]</scope>
    <source>
        <strain evidence="3">cv. DM1-3 516 R44</strain>
    </source>
</reference>
<dbReference type="Gramene" id="PGSC0003DMT400097544">
    <property type="protein sequence ID" value="PGSC0003DMT400097544"/>
    <property type="gene ID" value="PGSC0003DMG400047115"/>
</dbReference>
<evidence type="ECO:0000313" key="3">
    <source>
        <dbReference type="Proteomes" id="UP000011115"/>
    </source>
</evidence>
<feature type="domain" description="Putative plant transposon protein" evidence="1">
    <location>
        <begin position="84"/>
        <end position="228"/>
    </location>
</feature>
<evidence type="ECO:0000259" key="1">
    <source>
        <dbReference type="Pfam" id="PF20167"/>
    </source>
</evidence>
<dbReference type="eggNOG" id="ENOG502SWIN">
    <property type="taxonomic scope" value="Eukaryota"/>
</dbReference>
<dbReference type="PaxDb" id="4113-PGSC0003DMT400097544"/>
<keyword evidence="3" id="KW-1185">Reference proteome</keyword>
<name>M1E0V4_SOLTU</name>
<dbReference type="Proteomes" id="UP000011115">
    <property type="component" value="Unassembled WGS sequence"/>
</dbReference>
<dbReference type="AlphaFoldDB" id="M1E0V4"/>
<proteinExistence type="predicted"/>
<dbReference type="HOGENOM" id="CLU_043094_1_0_1"/>
<dbReference type="InterPro" id="IPR046796">
    <property type="entry name" value="Transposase_32_dom"/>
</dbReference>
<dbReference type="OMA" id="DMITARM"/>
<dbReference type="Pfam" id="PF20167">
    <property type="entry name" value="Transposase_32"/>
    <property type="match status" value="1"/>
</dbReference>
<evidence type="ECO:0000313" key="2">
    <source>
        <dbReference type="EnsemblPlants" id="PGSC0003DMT400097544"/>
    </source>
</evidence>
<dbReference type="EnsemblPlants" id="PGSC0003DMT400097544">
    <property type="protein sequence ID" value="PGSC0003DMT400097544"/>
    <property type="gene ID" value="PGSC0003DMG400047115"/>
</dbReference>
<sequence>MSATAPRRGLVASSNNKRLRTCTTIPPAPAVPRGQTQRYGAKAVTSKGKKWYKSHTEAKYFSDVILDDVNLERELPPIMHRLQELHMGFIFQDPSECNVSVVREFYANWKPDARSHFVTVRGVEVPLTPSAINQILGTADAPFDVLMEINISPPYQQIRHALCGAVVHCEMDLAWALWLSPVISLCSHESGSSGAVLKLAMRKAIVHRGRRYAFGGLIINLCRRAGVPKESVDYMAPLFTTPLDVTKTKGLENMHGPTLITAERNRRDDMITARMFGLEMLCPRNGCLASSQEQLDEITTKYPLNEHAETLLGLGPTFLEPV</sequence>
<reference evidence="2" key="2">
    <citation type="submission" date="2015-06" db="UniProtKB">
        <authorList>
            <consortium name="EnsemblPlants"/>
        </authorList>
    </citation>
    <scope>IDENTIFICATION</scope>
    <source>
        <strain evidence="2">DM1-3 516 R44</strain>
    </source>
</reference>